<dbReference type="GO" id="GO:0003677">
    <property type="term" value="F:DNA binding"/>
    <property type="evidence" value="ECO:0007669"/>
    <property type="project" value="InterPro"/>
</dbReference>
<name>A0A9J6FGY9_HAELO</name>
<dbReference type="GO" id="GO:0006313">
    <property type="term" value="P:DNA transposition"/>
    <property type="evidence" value="ECO:0007669"/>
    <property type="project" value="InterPro"/>
</dbReference>
<dbReference type="VEuPathDB" id="VectorBase:HLOH_057187"/>
<dbReference type="OrthoDB" id="6503215at2759"/>
<dbReference type="GO" id="GO:0005634">
    <property type="term" value="C:nucleus"/>
    <property type="evidence" value="ECO:0007669"/>
    <property type="project" value="UniProtKB-SubCell"/>
</dbReference>
<protein>
    <recommendedName>
        <fullName evidence="2">Transposase Tc1-like domain-containing protein</fullName>
    </recommendedName>
</protein>
<gene>
    <name evidence="3" type="ORF">HPB48_017974</name>
</gene>
<keyword evidence="4" id="KW-1185">Reference proteome</keyword>
<organism evidence="3 4">
    <name type="scientific">Haemaphysalis longicornis</name>
    <name type="common">Bush tick</name>
    <dbReference type="NCBI Taxonomy" id="44386"/>
    <lineage>
        <taxon>Eukaryota</taxon>
        <taxon>Metazoa</taxon>
        <taxon>Ecdysozoa</taxon>
        <taxon>Arthropoda</taxon>
        <taxon>Chelicerata</taxon>
        <taxon>Arachnida</taxon>
        <taxon>Acari</taxon>
        <taxon>Parasitiformes</taxon>
        <taxon>Ixodida</taxon>
        <taxon>Ixodoidea</taxon>
        <taxon>Ixodidae</taxon>
        <taxon>Haemaphysalinae</taxon>
        <taxon>Haemaphysalis</taxon>
    </lineage>
</organism>
<dbReference type="InterPro" id="IPR036397">
    <property type="entry name" value="RNaseH_sf"/>
</dbReference>
<dbReference type="AlphaFoldDB" id="A0A9J6FGY9"/>
<evidence type="ECO:0000256" key="1">
    <source>
        <dbReference type="ARBA" id="ARBA00004123"/>
    </source>
</evidence>
<dbReference type="Gene3D" id="3.30.420.10">
    <property type="entry name" value="Ribonuclease H-like superfamily/Ribonuclease H"/>
    <property type="match status" value="1"/>
</dbReference>
<evidence type="ECO:0000313" key="3">
    <source>
        <dbReference type="EMBL" id="KAH9362322.1"/>
    </source>
</evidence>
<comment type="subcellular location">
    <subcellularLocation>
        <location evidence="1">Nucleus</location>
    </subcellularLocation>
</comment>
<dbReference type="PANTHER" id="PTHR46068">
    <property type="entry name" value="PROTEIN CBG27172"/>
    <property type="match status" value="1"/>
</dbReference>
<dbReference type="Proteomes" id="UP000821853">
    <property type="component" value="Chromosome 1"/>
</dbReference>
<dbReference type="PANTHER" id="PTHR46068:SF1">
    <property type="entry name" value="TRANSPOSASE IS30-LIKE HTH DOMAIN-CONTAINING PROTEIN"/>
    <property type="match status" value="1"/>
</dbReference>
<evidence type="ECO:0000313" key="4">
    <source>
        <dbReference type="Proteomes" id="UP000821853"/>
    </source>
</evidence>
<dbReference type="Pfam" id="PF13551">
    <property type="entry name" value="HTH_29"/>
    <property type="match status" value="1"/>
</dbReference>
<reference evidence="3 4" key="1">
    <citation type="journal article" date="2020" name="Cell">
        <title>Large-Scale Comparative Analyses of Tick Genomes Elucidate Their Genetic Diversity and Vector Capacities.</title>
        <authorList>
            <consortium name="Tick Genome and Microbiome Consortium (TIGMIC)"/>
            <person name="Jia N."/>
            <person name="Wang J."/>
            <person name="Shi W."/>
            <person name="Du L."/>
            <person name="Sun Y."/>
            <person name="Zhan W."/>
            <person name="Jiang J.F."/>
            <person name="Wang Q."/>
            <person name="Zhang B."/>
            <person name="Ji P."/>
            <person name="Bell-Sakyi L."/>
            <person name="Cui X.M."/>
            <person name="Yuan T.T."/>
            <person name="Jiang B.G."/>
            <person name="Yang W.F."/>
            <person name="Lam T.T."/>
            <person name="Chang Q.C."/>
            <person name="Ding S.J."/>
            <person name="Wang X.J."/>
            <person name="Zhu J.G."/>
            <person name="Ruan X.D."/>
            <person name="Zhao L."/>
            <person name="Wei J.T."/>
            <person name="Ye R.Z."/>
            <person name="Que T.C."/>
            <person name="Du C.H."/>
            <person name="Zhou Y.H."/>
            <person name="Cheng J.X."/>
            <person name="Dai P.F."/>
            <person name="Guo W.B."/>
            <person name="Han X.H."/>
            <person name="Huang E.J."/>
            <person name="Li L.F."/>
            <person name="Wei W."/>
            <person name="Gao Y.C."/>
            <person name="Liu J.Z."/>
            <person name="Shao H.Z."/>
            <person name="Wang X."/>
            <person name="Wang C.C."/>
            <person name="Yang T.C."/>
            <person name="Huo Q.B."/>
            <person name="Li W."/>
            <person name="Chen H.Y."/>
            <person name="Chen S.E."/>
            <person name="Zhou L.G."/>
            <person name="Ni X.B."/>
            <person name="Tian J.H."/>
            <person name="Sheng Y."/>
            <person name="Liu T."/>
            <person name="Pan Y.S."/>
            <person name="Xia L.Y."/>
            <person name="Li J."/>
            <person name="Zhao F."/>
            <person name="Cao W.C."/>
        </authorList>
    </citation>
    <scope>NUCLEOTIDE SEQUENCE [LARGE SCALE GENOMIC DNA]</scope>
    <source>
        <strain evidence="3">HaeL-2018</strain>
    </source>
</reference>
<dbReference type="EMBL" id="JABSTR010000001">
    <property type="protein sequence ID" value="KAH9362322.1"/>
    <property type="molecule type" value="Genomic_DNA"/>
</dbReference>
<dbReference type="GO" id="GO:0015074">
    <property type="term" value="P:DNA integration"/>
    <property type="evidence" value="ECO:0007669"/>
    <property type="project" value="InterPro"/>
</dbReference>
<proteinExistence type="predicted"/>
<dbReference type="SUPFAM" id="SSF46689">
    <property type="entry name" value="Homeodomain-like"/>
    <property type="match status" value="1"/>
</dbReference>
<dbReference type="InterPro" id="IPR009057">
    <property type="entry name" value="Homeodomain-like_sf"/>
</dbReference>
<dbReference type="InterPro" id="IPR002492">
    <property type="entry name" value="Transposase_Tc1-like"/>
</dbReference>
<accession>A0A9J6FGY9</accession>
<dbReference type="Pfam" id="PF01498">
    <property type="entry name" value="HTH_Tnp_Tc3_2"/>
    <property type="match status" value="1"/>
</dbReference>
<evidence type="ECO:0000259" key="2">
    <source>
        <dbReference type="Pfam" id="PF01498"/>
    </source>
</evidence>
<sequence length="183" mass="20617">MTQNCRSPLIPLATAIDVGACSGTMPPRVPEDQRKHIVRLFLEGVPQKEICRLTGTSKSAVTRAVKSCKENEGRIVDAPRSGRPRATEEAADHLIVAAAVDDPYLTAQEIKEELGLNVSCDTIRRRLREAGLKNCVAAQKPYLTDKQRLQRFEFARAYEHWAFDDWGQVIFTDESTFSTRWDQ</sequence>
<dbReference type="OMA" id="DECWVER"/>
<comment type="caution">
    <text evidence="3">The sequence shown here is derived from an EMBL/GenBank/DDBJ whole genome shotgun (WGS) entry which is preliminary data.</text>
</comment>
<feature type="domain" description="Transposase Tc1-like" evidence="2">
    <location>
        <begin position="95"/>
        <end position="158"/>
    </location>
</feature>